<evidence type="ECO:0000313" key="3">
    <source>
        <dbReference type="EMBL" id="MBP0602572.1"/>
    </source>
</evidence>
<comment type="caution">
    <text evidence="3">The sequence shown here is derived from an EMBL/GenBank/DDBJ whole genome shotgun (WGS) entry which is preliminary data.</text>
</comment>
<feature type="chain" id="PRO_5046307091" evidence="2">
    <location>
        <begin position="29"/>
        <end position="127"/>
    </location>
</feature>
<name>A0ABS4B6L9_9GAMM</name>
<evidence type="ECO:0000256" key="1">
    <source>
        <dbReference type="SAM" id="MobiDB-lite"/>
    </source>
</evidence>
<keyword evidence="4" id="KW-1185">Reference proteome</keyword>
<sequence>MTHPKRNTMTHRGLLLLPLFLVQGVAFAAPPSKHSDDIQISTDRGQISLDWDDKEYEWWQDNCLDVSTRTSRIQLNCDNMDGKYRDHYNRSIHSGNNPGKGHDKGGWDNDNAKSKEKGNGNGKGKNK</sequence>
<reference evidence="3 4" key="1">
    <citation type="submission" date="2021-03" db="EMBL/GenBank/DDBJ databases">
        <title>Plant growth promoting bacteria isolated from wild legumes nodules and trapping Phaseolus vulgaris L. nodules in the center and southern Mexico.</title>
        <authorList>
            <person name="Estrada P."/>
        </authorList>
    </citation>
    <scope>NUCLEOTIDE SEQUENCE [LARGE SCALE GENOMIC DNA]</scope>
    <source>
        <strain evidence="3 4">MaGu-431</strain>
    </source>
</reference>
<keyword evidence="2" id="KW-0732">Signal</keyword>
<protein>
    <submittedName>
        <fullName evidence="3">Uncharacterized protein</fullName>
    </submittedName>
</protein>
<evidence type="ECO:0000313" key="4">
    <source>
        <dbReference type="Proteomes" id="UP000666661"/>
    </source>
</evidence>
<accession>A0ABS4B6L9</accession>
<gene>
    <name evidence="3" type="ORF">J8I01_08630</name>
</gene>
<feature type="region of interest" description="Disordered" evidence="1">
    <location>
        <begin position="81"/>
        <end position="127"/>
    </location>
</feature>
<dbReference type="RefSeq" id="WP_209793608.1">
    <property type="nucleotide sequence ID" value="NZ_JAGIQF010000003.1"/>
</dbReference>
<proteinExistence type="predicted"/>
<feature type="signal peptide" evidence="2">
    <location>
        <begin position="1"/>
        <end position="28"/>
    </location>
</feature>
<feature type="compositionally biased region" description="Basic and acidic residues" evidence="1">
    <location>
        <begin position="100"/>
        <end position="118"/>
    </location>
</feature>
<evidence type="ECO:0000256" key="2">
    <source>
        <dbReference type="SAM" id="SignalP"/>
    </source>
</evidence>
<dbReference type="Proteomes" id="UP000666661">
    <property type="component" value="Unassembled WGS sequence"/>
</dbReference>
<organism evidence="3 4">
    <name type="scientific">Aeromonas sanarellii</name>
    <dbReference type="NCBI Taxonomy" id="633415"/>
    <lineage>
        <taxon>Bacteria</taxon>
        <taxon>Pseudomonadati</taxon>
        <taxon>Pseudomonadota</taxon>
        <taxon>Gammaproteobacteria</taxon>
        <taxon>Aeromonadales</taxon>
        <taxon>Aeromonadaceae</taxon>
        <taxon>Aeromonas</taxon>
    </lineage>
</organism>
<dbReference type="EMBL" id="JAGIQF010000003">
    <property type="protein sequence ID" value="MBP0602572.1"/>
    <property type="molecule type" value="Genomic_DNA"/>
</dbReference>